<evidence type="ECO:0000313" key="2">
    <source>
        <dbReference type="Proteomes" id="UP001164746"/>
    </source>
</evidence>
<dbReference type="Proteomes" id="UP001164746">
    <property type="component" value="Chromosome 10"/>
</dbReference>
<sequence length="177" mass="20975">MKKVSARRVPRLLNEEERIQRVAAHMSFIRRWKRGCEEFLDRIITCDEHGFITTIPRQYNNPWHGRHQAQSLQRRHGSASPHRKRCSSLFMDRIGMLLFQAVQHGQTINVRYYQKIIHRDMVHAFQKKRPGTEFTFLHQDNAPTHRSQITLMTIDFLGLESILHSQYSLNLAQINFA</sequence>
<keyword evidence="2" id="KW-1185">Reference proteome</keyword>
<dbReference type="PANTHER" id="PTHR46060:SF1">
    <property type="entry name" value="MARINER MOS1 TRANSPOSASE-LIKE PROTEIN"/>
    <property type="match status" value="1"/>
</dbReference>
<name>A0ABY7FAG4_MYAAR</name>
<protein>
    <submittedName>
        <fullName evidence="1">MOS1T-like protein</fullName>
    </submittedName>
</protein>
<organism evidence="1 2">
    <name type="scientific">Mya arenaria</name>
    <name type="common">Soft-shell clam</name>
    <dbReference type="NCBI Taxonomy" id="6604"/>
    <lineage>
        <taxon>Eukaryota</taxon>
        <taxon>Metazoa</taxon>
        <taxon>Spiralia</taxon>
        <taxon>Lophotrochozoa</taxon>
        <taxon>Mollusca</taxon>
        <taxon>Bivalvia</taxon>
        <taxon>Autobranchia</taxon>
        <taxon>Heteroconchia</taxon>
        <taxon>Euheterodonta</taxon>
        <taxon>Imparidentia</taxon>
        <taxon>Neoheterodontei</taxon>
        <taxon>Myida</taxon>
        <taxon>Myoidea</taxon>
        <taxon>Myidae</taxon>
        <taxon>Mya</taxon>
    </lineage>
</organism>
<dbReference type="EMBL" id="CP111021">
    <property type="protein sequence ID" value="WAR18012.1"/>
    <property type="molecule type" value="Genomic_DNA"/>
</dbReference>
<reference evidence="1" key="1">
    <citation type="submission" date="2022-11" db="EMBL/GenBank/DDBJ databases">
        <title>Centuries of genome instability and evolution in soft-shell clam transmissible cancer (bioRxiv).</title>
        <authorList>
            <person name="Hart S.F.M."/>
            <person name="Yonemitsu M.A."/>
            <person name="Giersch R.M."/>
            <person name="Beal B.F."/>
            <person name="Arriagada G."/>
            <person name="Davis B.W."/>
            <person name="Ostrander E.A."/>
            <person name="Goff S.P."/>
            <person name="Metzger M.J."/>
        </authorList>
    </citation>
    <scope>NUCLEOTIDE SEQUENCE</scope>
    <source>
        <strain evidence="1">MELC-2E11</strain>
        <tissue evidence="1">Siphon/mantle</tissue>
    </source>
</reference>
<dbReference type="InterPro" id="IPR052709">
    <property type="entry name" value="Transposase-MT_Hybrid"/>
</dbReference>
<gene>
    <name evidence="1" type="ORF">MAR_032606</name>
</gene>
<proteinExistence type="predicted"/>
<evidence type="ECO:0000313" key="1">
    <source>
        <dbReference type="EMBL" id="WAR18012.1"/>
    </source>
</evidence>
<dbReference type="PANTHER" id="PTHR46060">
    <property type="entry name" value="MARINER MOS1 TRANSPOSASE-LIKE PROTEIN"/>
    <property type="match status" value="1"/>
</dbReference>
<dbReference type="Gene3D" id="3.30.420.10">
    <property type="entry name" value="Ribonuclease H-like superfamily/Ribonuclease H"/>
    <property type="match status" value="1"/>
</dbReference>
<dbReference type="InterPro" id="IPR036397">
    <property type="entry name" value="RNaseH_sf"/>
</dbReference>
<accession>A0ABY7FAG4</accession>
<feature type="non-terminal residue" evidence="1">
    <location>
        <position position="1"/>
    </location>
</feature>